<dbReference type="Pfam" id="PF00069">
    <property type="entry name" value="Pkinase"/>
    <property type="match status" value="1"/>
</dbReference>
<feature type="compositionally biased region" description="Basic and acidic residues" evidence="8">
    <location>
        <begin position="36"/>
        <end position="54"/>
    </location>
</feature>
<reference evidence="10" key="1">
    <citation type="submission" date="2021-01" db="EMBL/GenBank/DDBJ databases">
        <authorList>
            <person name="Corre E."/>
            <person name="Pelletier E."/>
            <person name="Niang G."/>
            <person name="Scheremetjew M."/>
            <person name="Finn R."/>
            <person name="Kale V."/>
            <person name="Holt S."/>
            <person name="Cochrane G."/>
            <person name="Meng A."/>
            <person name="Brown T."/>
            <person name="Cohen L."/>
        </authorList>
    </citation>
    <scope>NUCLEOTIDE SEQUENCE</scope>
    <source>
        <strain evidence="10">Isolate 1302-5</strain>
    </source>
</reference>
<name>A0A7S4J188_9STRA</name>
<protein>
    <recommendedName>
        <fullName evidence="9">Protein kinase domain-containing protein</fullName>
    </recommendedName>
</protein>
<evidence type="ECO:0000256" key="1">
    <source>
        <dbReference type="ARBA" id="ARBA00022679"/>
    </source>
</evidence>
<keyword evidence="4 7" id="KW-0067">ATP-binding</keyword>
<dbReference type="GO" id="GO:0005524">
    <property type="term" value="F:ATP binding"/>
    <property type="evidence" value="ECO:0007669"/>
    <property type="project" value="UniProtKB-UniRule"/>
</dbReference>
<dbReference type="SMART" id="SM00220">
    <property type="entry name" value="S_TKc"/>
    <property type="match status" value="1"/>
</dbReference>
<dbReference type="PROSITE" id="PS00107">
    <property type="entry name" value="PROTEIN_KINASE_ATP"/>
    <property type="match status" value="1"/>
</dbReference>
<feature type="compositionally biased region" description="Low complexity" evidence="8">
    <location>
        <begin position="214"/>
        <end position="226"/>
    </location>
</feature>
<evidence type="ECO:0000259" key="9">
    <source>
        <dbReference type="PROSITE" id="PS50011"/>
    </source>
</evidence>
<feature type="compositionally biased region" description="Low complexity" evidence="8">
    <location>
        <begin position="590"/>
        <end position="607"/>
    </location>
</feature>
<feature type="compositionally biased region" description="Polar residues" evidence="8">
    <location>
        <begin position="426"/>
        <end position="439"/>
    </location>
</feature>
<keyword evidence="1" id="KW-0808">Transferase</keyword>
<gene>
    <name evidence="10" type="ORF">OAUR00152_LOCUS18931</name>
</gene>
<proteinExistence type="inferred from homology"/>
<feature type="binding site" evidence="7">
    <location>
        <position position="698"/>
    </location>
    <ligand>
        <name>ATP</name>
        <dbReference type="ChEBI" id="CHEBI:30616"/>
    </ligand>
</feature>
<dbReference type="Gene3D" id="1.10.510.10">
    <property type="entry name" value="Transferase(Phosphotransferase) domain 1"/>
    <property type="match status" value="1"/>
</dbReference>
<keyword evidence="5" id="KW-0652">Protein synthesis inhibitor</keyword>
<evidence type="ECO:0000256" key="8">
    <source>
        <dbReference type="SAM" id="MobiDB-lite"/>
    </source>
</evidence>
<accession>A0A7S4J188</accession>
<dbReference type="InterPro" id="IPR017441">
    <property type="entry name" value="Protein_kinase_ATP_BS"/>
</dbReference>
<dbReference type="Gene3D" id="3.30.200.20">
    <property type="entry name" value="Phosphorylase Kinase, domain 1"/>
    <property type="match status" value="1"/>
</dbReference>
<evidence type="ECO:0000256" key="3">
    <source>
        <dbReference type="ARBA" id="ARBA00022777"/>
    </source>
</evidence>
<dbReference type="InterPro" id="IPR050339">
    <property type="entry name" value="CC_SR_Kinase"/>
</dbReference>
<keyword evidence="3" id="KW-0418">Kinase</keyword>
<feature type="domain" description="Protein kinase" evidence="9">
    <location>
        <begin position="669"/>
        <end position="921"/>
    </location>
</feature>
<evidence type="ECO:0000256" key="4">
    <source>
        <dbReference type="ARBA" id="ARBA00022840"/>
    </source>
</evidence>
<dbReference type="AlphaFoldDB" id="A0A7S4J188"/>
<feature type="region of interest" description="Disordered" evidence="8">
    <location>
        <begin position="953"/>
        <end position="986"/>
    </location>
</feature>
<evidence type="ECO:0000313" key="10">
    <source>
        <dbReference type="EMBL" id="CAE2246311.1"/>
    </source>
</evidence>
<feature type="compositionally biased region" description="Pro residues" evidence="8">
    <location>
        <begin position="192"/>
        <end position="201"/>
    </location>
</feature>
<dbReference type="PANTHER" id="PTHR11042">
    <property type="entry name" value="EUKARYOTIC TRANSLATION INITIATION FACTOR 2-ALPHA KINASE EIF2-ALPHA KINASE -RELATED"/>
    <property type="match status" value="1"/>
</dbReference>
<feature type="region of interest" description="Disordered" evidence="8">
    <location>
        <begin position="1"/>
        <end position="246"/>
    </location>
</feature>
<evidence type="ECO:0000256" key="6">
    <source>
        <dbReference type="ARBA" id="ARBA00037982"/>
    </source>
</evidence>
<dbReference type="GO" id="GO:0004713">
    <property type="term" value="F:protein tyrosine kinase activity"/>
    <property type="evidence" value="ECO:0007669"/>
    <property type="project" value="TreeGrafter"/>
</dbReference>
<comment type="similarity">
    <text evidence="6">Belongs to the protein kinase superfamily. Ser/Thr protein kinase family. GCN2 subfamily.</text>
</comment>
<sequence length="986" mass="106121">MSDFHKRMRRGSVNKNRFPPPPAAAAASSGPIKPNGENHRQPLFELRRGSDKENNAPLNSTMANGAAGGGSMGLLIPMLGRDDDVRGGGASSARRGGGARAHHPPQLLRVEPPGPKLFGPADKSEEGRPEKRDSISSVSSGMSLCFDEMQGDPSPPRRPGDATAELQQRRLETVQEKSPPNGVIVGRALSPPTMPHPPPPSSFAVRSKPPVVPRPARSIPSIPPRLGSGGGSGMSPPKVSLSRRPTRVAGFKRRDITPPAPLFDAPHLQPQQHVHMREGGFRGGDLMTNDGDFNSVCHGSGMPASPAKALRMSSFSTHGPSAPGLSSLFGDETASAGASGDGGDNSSPSNSHKSPETASPRKLPFSLASSSTPRASPMPADPYPSGGARGLLFSPHWSHAVHINPFSPVPSEYLGGNGEDDHQHEQQSWAPPIGSTNGMFYSPRGSPLRPIPSSANRGVPAAAANKRKTPRRPIRTQHSDPLPGASSFSSTFYHDTSLNFDPDAPVMLSERRDVEDLAIDTSMESVDGDDLVGVSGHCRAKHISPTDVASFPPPPTPAKKAGGTGHPMAPDFDLGSPPRTSGRPMPDFGSPPRSGSSSPAATAPGSPLTCRKERRPPPLHRLGPGRSFDLDDDLNSMISPHPPTRNQDDITLLRSPMPQCNVSRFEQDFQAVGQLGTGSFGTVHKVISRLDGCLYAVKVMKRPVRGELDRRQTLKEVHALAALCSQSDSSAFHIVRYHQAWMEENLLHIQTELCTSTLPHEMAAGMLMDEDRRFKLLREMLLALELIHRNEMVHLDIKPENIFIKNDQFKLGDFGLASKLTNSSGDVEEGDSRYMSRELLSGETSDLTKCDMFSLGATMYEVCLGRSLPADGPEWVDLRSGKLAVLRRTHPALVEMVRDMMGPDPVNRPCASALLRRRQLLSDEQKLLLLERNRAREASLALVAQERKLKMMNGNGSRAEAGREGVGGVGKPNSRKLTRSTSCSLY</sequence>
<evidence type="ECO:0000256" key="2">
    <source>
        <dbReference type="ARBA" id="ARBA00022741"/>
    </source>
</evidence>
<dbReference type="GO" id="GO:0005634">
    <property type="term" value="C:nucleus"/>
    <property type="evidence" value="ECO:0007669"/>
    <property type="project" value="TreeGrafter"/>
</dbReference>
<feature type="region of interest" description="Disordered" evidence="8">
    <location>
        <begin position="297"/>
        <end position="383"/>
    </location>
</feature>
<dbReference type="PROSITE" id="PS50011">
    <property type="entry name" value="PROTEIN_KINASE_DOM"/>
    <property type="match status" value="1"/>
</dbReference>
<feature type="compositionally biased region" description="Basic residues" evidence="8">
    <location>
        <begin position="1"/>
        <end position="12"/>
    </location>
</feature>
<dbReference type="InterPro" id="IPR011009">
    <property type="entry name" value="Kinase-like_dom_sf"/>
</dbReference>
<dbReference type="PROSITE" id="PS00108">
    <property type="entry name" value="PROTEIN_KINASE_ST"/>
    <property type="match status" value="1"/>
</dbReference>
<feature type="compositionally biased region" description="Gly residues" evidence="8">
    <location>
        <begin position="87"/>
        <end position="99"/>
    </location>
</feature>
<feature type="compositionally biased region" description="Basic and acidic residues" evidence="8">
    <location>
        <begin position="122"/>
        <end position="134"/>
    </location>
</feature>
<feature type="compositionally biased region" description="Low complexity" evidence="8">
    <location>
        <begin position="334"/>
        <end position="351"/>
    </location>
</feature>
<dbReference type="SUPFAM" id="SSF56112">
    <property type="entry name" value="Protein kinase-like (PK-like)"/>
    <property type="match status" value="1"/>
</dbReference>
<feature type="region of interest" description="Disordered" evidence="8">
    <location>
        <begin position="411"/>
        <end position="487"/>
    </location>
</feature>
<feature type="compositionally biased region" description="Basic residues" evidence="8">
    <location>
        <begin position="465"/>
        <end position="475"/>
    </location>
</feature>
<dbReference type="InterPro" id="IPR008271">
    <property type="entry name" value="Ser/Thr_kinase_AS"/>
</dbReference>
<dbReference type="EMBL" id="HBKQ01027983">
    <property type="protein sequence ID" value="CAE2246311.1"/>
    <property type="molecule type" value="Transcribed_RNA"/>
</dbReference>
<feature type="region of interest" description="Disordered" evidence="8">
    <location>
        <begin position="543"/>
        <end position="632"/>
    </location>
</feature>
<dbReference type="PANTHER" id="PTHR11042:SF185">
    <property type="entry name" value="WEE1-LIKE PROTEIN KINASE"/>
    <property type="match status" value="1"/>
</dbReference>
<dbReference type="GO" id="GO:0017148">
    <property type="term" value="P:negative regulation of translation"/>
    <property type="evidence" value="ECO:0007669"/>
    <property type="project" value="UniProtKB-KW"/>
</dbReference>
<keyword evidence="2 7" id="KW-0547">Nucleotide-binding</keyword>
<dbReference type="GO" id="GO:0005737">
    <property type="term" value="C:cytoplasm"/>
    <property type="evidence" value="ECO:0007669"/>
    <property type="project" value="TreeGrafter"/>
</dbReference>
<dbReference type="InterPro" id="IPR000719">
    <property type="entry name" value="Prot_kinase_dom"/>
</dbReference>
<evidence type="ECO:0000256" key="5">
    <source>
        <dbReference type="ARBA" id="ARBA00023193"/>
    </source>
</evidence>
<organism evidence="10">
    <name type="scientific">Odontella aurita</name>
    <dbReference type="NCBI Taxonomy" id="265563"/>
    <lineage>
        <taxon>Eukaryota</taxon>
        <taxon>Sar</taxon>
        <taxon>Stramenopiles</taxon>
        <taxon>Ochrophyta</taxon>
        <taxon>Bacillariophyta</taxon>
        <taxon>Mediophyceae</taxon>
        <taxon>Biddulphiophycidae</taxon>
        <taxon>Eupodiscales</taxon>
        <taxon>Odontellaceae</taxon>
        <taxon>Odontella</taxon>
    </lineage>
</organism>
<evidence type="ECO:0000256" key="7">
    <source>
        <dbReference type="PROSITE-ProRule" id="PRU10141"/>
    </source>
</evidence>